<evidence type="ECO:0000313" key="3">
    <source>
        <dbReference type="EMBL" id="PHU37178.1"/>
    </source>
</evidence>
<evidence type="ECO:0000313" key="4">
    <source>
        <dbReference type="Proteomes" id="UP000224563"/>
    </source>
</evidence>
<dbReference type="InterPro" id="IPR052745">
    <property type="entry name" value="G3P_Oxidase/Oxidoreductase"/>
</dbReference>
<dbReference type="PANTHER" id="PTHR42720">
    <property type="entry name" value="GLYCEROL-3-PHOSPHATE DEHYDROGENASE"/>
    <property type="match status" value="1"/>
</dbReference>
<sequence>MYDVIVIGGGVTGCAIARELSKFEGKGCVIEAGDDVCSGTSKANSAIIHAGFDAAPGSNKARLNVRGNAMMDELAEKLDISFRRNGSLVVRTAEQPEEGLRQLLEKGRQNGVPGIRIVAGEELRAMEPNLADTVVEALYAPTGAIVCPFEMTIAFAENAYENGMEFRLETTVKEIEKEEGGYCVRVEKRAADQTVTTEELHTKAVVNAAGVYADVWNNRVSENKIHITARKGEYLLLDKVAGNHVQHTIFQLPGKMGKGVLVTQTVHGNLLVGPTAKDIDDKEGVNTTPEGLDYLPDSAAVSVKNLPLRQVITSFAGLRAHEDGDDFVLGEAADAPNFYNAAGIESPGLSSAPAIGEEIAAEVAAKLGLQKKEGFKDTRKGVQHLAELSMEQRNELIRQNPAYGNIICRCEMISEGEILDAIHRPIGARSLDAVKRRTRAGMGRCQSGFCSPRVIDILNRECGIPMEQVRKNSGASNFIVGKNKEI</sequence>
<keyword evidence="4" id="KW-1185">Reference proteome</keyword>
<dbReference type="Gene3D" id="3.50.50.60">
    <property type="entry name" value="FAD/NAD(P)-binding domain"/>
    <property type="match status" value="1"/>
</dbReference>
<dbReference type="InterPro" id="IPR006076">
    <property type="entry name" value="FAD-dep_OxRdtase"/>
</dbReference>
<gene>
    <name evidence="3" type="ORF">CSX02_09220</name>
</gene>
<dbReference type="AlphaFoldDB" id="A0A2G3E1N2"/>
<evidence type="ECO:0000259" key="2">
    <source>
        <dbReference type="Pfam" id="PF04324"/>
    </source>
</evidence>
<dbReference type="Pfam" id="PF04324">
    <property type="entry name" value="Fer2_BFD"/>
    <property type="match status" value="1"/>
</dbReference>
<dbReference type="InterPro" id="IPR041854">
    <property type="entry name" value="BFD-like_2Fe2S-bd_dom_sf"/>
</dbReference>
<dbReference type="SUPFAM" id="SSF51905">
    <property type="entry name" value="FAD/NAD(P)-binding domain"/>
    <property type="match status" value="1"/>
</dbReference>
<comment type="caution">
    <text evidence="3">The sequence shown here is derived from an EMBL/GenBank/DDBJ whole genome shotgun (WGS) entry which is preliminary data.</text>
</comment>
<dbReference type="InterPro" id="IPR007419">
    <property type="entry name" value="BFD-like_2Fe2S-bd_dom"/>
</dbReference>
<reference evidence="3 4" key="1">
    <citation type="submission" date="2017-10" db="EMBL/GenBank/DDBJ databases">
        <title>Resolving the taxonomy of Roseburia spp., Eubacterium rectale and Agathobacter spp. through phylogenomic analysis.</title>
        <authorList>
            <person name="Sheridan P.O."/>
            <person name="Walker A.W."/>
            <person name="Duncan S.H."/>
            <person name="Scott K.P."/>
            <person name="Toole P.W.O."/>
            <person name="Luis P."/>
            <person name="Flint H.J."/>
        </authorList>
    </citation>
    <scope>NUCLEOTIDE SEQUENCE [LARGE SCALE GENOMIC DNA]</scope>
    <source>
        <strain evidence="3 4">JK623</strain>
    </source>
</reference>
<dbReference type="Proteomes" id="UP000224563">
    <property type="component" value="Unassembled WGS sequence"/>
</dbReference>
<name>A0A2G3E1N2_9FIRM</name>
<dbReference type="CDD" id="cd19946">
    <property type="entry name" value="GlpA-like_Fer2_BFD-like"/>
    <property type="match status" value="1"/>
</dbReference>
<dbReference type="RefSeq" id="WP_099386465.1">
    <property type="nucleotide sequence ID" value="NZ_JANSWH010000072.1"/>
</dbReference>
<dbReference type="Pfam" id="PF01266">
    <property type="entry name" value="DAO"/>
    <property type="match status" value="1"/>
</dbReference>
<feature type="domain" description="BFD-like [2Fe-2S]-binding" evidence="2">
    <location>
        <begin position="406"/>
        <end position="459"/>
    </location>
</feature>
<dbReference type="Gene3D" id="3.30.9.10">
    <property type="entry name" value="D-Amino Acid Oxidase, subunit A, domain 2"/>
    <property type="match status" value="1"/>
</dbReference>
<organism evidence="3 4">
    <name type="scientific">Agathobacter ruminis</name>
    <dbReference type="NCBI Taxonomy" id="1712665"/>
    <lineage>
        <taxon>Bacteria</taxon>
        <taxon>Bacillati</taxon>
        <taxon>Bacillota</taxon>
        <taxon>Clostridia</taxon>
        <taxon>Lachnospirales</taxon>
        <taxon>Lachnospiraceae</taxon>
        <taxon>Agathobacter</taxon>
    </lineage>
</organism>
<dbReference type="InterPro" id="IPR036188">
    <property type="entry name" value="FAD/NAD-bd_sf"/>
</dbReference>
<proteinExistence type="predicted"/>
<protein>
    <submittedName>
        <fullName evidence="3">FAD/NAD(P)-binding oxidoreductase</fullName>
    </submittedName>
</protein>
<evidence type="ECO:0000259" key="1">
    <source>
        <dbReference type="Pfam" id="PF01266"/>
    </source>
</evidence>
<dbReference type="EMBL" id="PDYG01000074">
    <property type="protein sequence ID" value="PHU37178.1"/>
    <property type="molecule type" value="Genomic_DNA"/>
</dbReference>
<dbReference type="PANTHER" id="PTHR42720:SF1">
    <property type="entry name" value="GLYCEROL 3-PHOSPHATE OXIDASE"/>
    <property type="match status" value="1"/>
</dbReference>
<accession>A0A2G3E1N2</accession>
<dbReference type="Gene3D" id="1.10.10.1100">
    <property type="entry name" value="BFD-like [2Fe-2S]-binding domain"/>
    <property type="match status" value="1"/>
</dbReference>
<reference evidence="3 4" key="2">
    <citation type="submission" date="2017-10" db="EMBL/GenBank/DDBJ databases">
        <authorList>
            <person name="Banno H."/>
            <person name="Chua N.-H."/>
        </authorList>
    </citation>
    <scope>NUCLEOTIDE SEQUENCE [LARGE SCALE GENOMIC DNA]</scope>
    <source>
        <strain evidence="3 4">JK623</strain>
    </source>
</reference>
<feature type="domain" description="FAD dependent oxidoreductase" evidence="1">
    <location>
        <begin position="3"/>
        <end position="361"/>
    </location>
</feature>